<feature type="domain" description="CusB-like beta-barrel" evidence="3">
    <location>
        <begin position="203"/>
        <end position="279"/>
    </location>
</feature>
<dbReference type="Gene3D" id="1.10.287.470">
    <property type="entry name" value="Helix hairpin bin"/>
    <property type="match status" value="1"/>
</dbReference>
<dbReference type="AlphaFoldDB" id="A0A3N1P8F8"/>
<dbReference type="InterPro" id="IPR058624">
    <property type="entry name" value="MdtA-like_HH"/>
</dbReference>
<feature type="domain" description="Multidrug resistance protein MdtA-like C-terminal permuted SH3" evidence="4">
    <location>
        <begin position="284"/>
        <end position="344"/>
    </location>
</feature>
<name>A0A3N1P8F8_9GAMM</name>
<comment type="similarity">
    <text evidence="1">Belongs to the membrane fusion protein (MFP) (TC 8.A.1) family.</text>
</comment>
<dbReference type="NCBIfam" id="TIGR01730">
    <property type="entry name" value="RND_mfp"/>
    <property type="match status" value="1"/>
</dbReference>
<dbReference type="InterPro" id="IPR006143">
    <property type="entry name" value="RND_pump_MFP"/>
</dbReference>
<dbReference type="Pfam" id="PF25967">
    <property type="entry name" value="RND-MFP_C"/>
    <property type="match status" value="1"/>
</dbReference>
<dbReference type="RefSeq" id="WP_123422157.1">
    <property type="nucleotide sequence ID" value="NZ_RJUL01000008.1"/>
</dbReference>
<evidence type="ECO:0000313" key="5">
    <source>
        <dbReference type="EMBL" id="ROQ23347.1"/>
    </source>
</evidence>
<dbReference type="Proteomes" id="UP000268033">
    <property type="component" value="Unassembled WGS sequence"/>
</dbReference>
<dbReference type="PANTHER" id="PTHR30469:SF11">
    <property type="entry name" value="BLL4320 PROTEIN"/>
    <property type="match status" value="1"/>
</dbReference>
<keyword evidence="6" id="KW-1185">Reference proteome</keyword>
<organism evidence="5 6">
    <name type="scientific">Gallaecimonas pentaromativorans</name>
    <dbReference type="NCBI Taxonomy" id="584787"/>
    <lineage>
        <taxon>Bacteria</taxon>
        <taxon>Pseudomonadati</taxon>
        <taxon>Pseudomonadota</taxon>
        <taxon>Gammaproteobacteria</taxon>
        <taxon>Enterobacterales</taxon>
        <taxon>Gallaecimonadaceae</taxon>
        <taxon>Gallaecimonas</taxon>
    </lineage>
</organism>
<evidence type="ECO:0000313" key="6">
    <source>
        <dbReference type="Proteomes" id="UP000268033"/>
    </source>
</evidence>
<evidence type="ECO:0000259" key="3">
    <source>
        <dbReference type="Pfam" id="PF25954"/>
    </source>
</evidence>
<comment type="caution">
    <text evidence="5">The sequence shown here is derived from an EMBL/GenBank/DDBJ whole genome shotgun (WGS) entry which is preliminary data.</text>
</comment>
<feature type="domain" description="Multidrug resistance protein MdtA-like alpha-helical hairpin" evidence="2">
    <location>
        <begin position="108"/>
        <end position="165"/>
    </location>
</feature>
<dbReference type="InterPro" id="IPR058627">
    <property type="entry name" value="MdtA-like_C"/>
</dbReference>
<dbReference type="PANTHER" id="PTHR30469">
    <property type="entry name" value="MULTIDRUG RESISTANCE PROTEIN MDTA"/>
    <property type="match status" value="1"/>
</dbReference>
<dbReference type="SUPFAM" id="SSF111369">
    <property type="entry name" value="HlyD-like secretion proteins"/>
    <property type="match status" value="1"/>
</dbReference>
<evidence type="ECO:0000259" key="2">
    <source>
        <dbReference type="Pfam" id="PF25876"/>
    </source>
</evidence>
<evidence type="ECO:0000259" key="4">
    <source>
        <dbReference type="Pfam" id="PF25967"/>
    </source>
</evidence>
<sequence length="373" mass="40004">MLRKFLWSGLGLVLALLVAAMLVLIKSSQFQAMAAAGAQMQMPPQKVNVAEVQQSQWRNRLPAVGTVVAMQGAQLRVEAEGRVKTIAFTAGAEVASGAPLLYLDDEVEQAQLKEAQAAAALALLTEKRARELITSHNISQGELDQARATVQQTQAQVAYIQALIDKKILRAPFAGRLGIRQVSLGQFLDKGSNVVSLQSLDPIYVEFSLPQRYLALLADGLAVTADIDAFGGQQLTGKVSALNPDLDPATRNLRVQATFANPEGQLRPGMYVTVSLAEAQSRTVLLIPITAVQPGAYGDSVFVVEKAGDQLSLRQQPVELGEQRGDFVVVQKGLEAGQQVVSTGVFKLFPGMAVEVDNSLAPHFQLDPKPDNT</sequence>
<dbReference type="STRING" id="584787.GCA_001247655_03798"/>
<accession>A0A3N1P8F8</accession>
<dbReference type="Pfam" id="PF25876">
    <property type="entry name" value="HH_MFP_RND"/>
    <property type="match status" value="1"/>
</dbReference>
<dbReference type="InterPro" id="IPR058792">
    <property type="entry name" value="Beta-barrel_RND_2"/>
</dbReference>
<dbReference type="Gene3D" id="2.40.420.20">
    <property type="match status" value="1"/>
</dbReference>
<dbReference type="Gene3D" id="2.40.30.170">
    <property type="match status" value="1"/>
</dbReference>
<reference evidence="5 6" key="1">
    <citation type="submission" date="2018-11" db="EMBL/GenBank/DDBJ databases">
        <title>Genomic Encyclopedia of Type Strains, Phase IV (KMG-IV): sequencing the most valuable type-strain genomes for metagenomic binning, comparative biology and taxonomic classification.</title>
        <authorList>
            <person name="Goeker M."/>
        </authorList>
    </citation>
    <scope>NUCLEOTIDE SEQUENCE [LARGE SCALE GENOMIC DNA]</scope>
    <source>
        <strain evidence="5 6">DSM 21945</strain>
    </source>
</reference>
<dbReference type="GO" id="GO:0015562">
    <property type="term" value="F:efflux transmembrane transporter activity"/>
    <property type="evidence" value="ECO:0007669"/>
    <property type="project" value="TreeGrafter"/>
</dbReference>
<dbReference type="Gene3D" id="2.40.50.100">
    <property type="match status" value="1"/>
</dbReference>
<dbReference type="EMBL" id="RJUL01000008">
    <property type="protein sequence ID" value="ROQ23347.1"/>
    <property type="molecule type" value="Genomic_DNA"/>
</dbReference>
<evidence type="ECO:0000256" key="1">
    <source>
        <dbReference type="ARBA" id="ARBA00009477"/>
    </source>
</evidence>
<dbReference type="Pfam" id="PF25954">
    <property type="entry name" value="Beta-barrel_RND_2"/>
    <property type="match status" value="1"/>
</dbReference>
<protein>
    <submittedName>
        <fullName evidence="5">Membrane fusion protein (Multidrug efflux system)</fullName>
    </submittedName>
</protein>
<proteinExistence type="inferred from homology"/>
<dbReference type="GO" id="GO:1990281">
    <property type="term" value="C:efflux pump complex"/>
    <property type="evidence" value="ECO:0007669"/>
    <property type="project" value="TreeGrafter"/>
</dbReference>
<dbReference type="FunFam" id="2.40.30.170:FF:000010">
    <property type="entry name" value="Efflux RND transporter periplasmic adaptor subunit"/>
    <property type="match status" value="1"/>
</dbReference>
<gene>
    <name evidence="5" type="ORF">EDC28_10885</name>
</gene>